<name>A0A3B5LLL4_9TELE</name>
<sequence>MVTSPLTFALALIFPTQSGFRGRDSLLSVLTLIHAAEFTSAHTHFLPSPLQNRQFRLKLFWRLVVSIQRQVFSALSQISKHSIGLAEMVVEAEVFPAAFVSLNDPDDYVRKNVATLMREVAKHTPEKADALNEVCVCGCVFLQLSQLIVNCGGLSKIVDYLGETRGPLRLPGIMMLGYVAAHNESLAMAVILCKGVPQLALCLSEEHEQHMKSATVWSLDQIGHHTTEHAKVVATANLLPKLLALYMDASSSEDLQAKSKKALKNILQKCTLVSALEPLLYDAPSNILKHVVCQFSKVLPHDSKARRLFVTSGGLKKIQEIDAEPGSALQEYINAINSCFPEEIVRCSSDNSTTIIKRSFQRFNYTD</sequence>
<accession>A0A3B5LLL4</accession>
<dbReference type="GO" id="GO:0005930">
    <property type="term" value="C:axoneme"/>
    <property type="evidence" value="ECO:0007669"/>
    <property type="project" value="TreeGrafter"/>
</dbReference>
<dbReference type="InterPro" id="IPR016024">
    <property type="entry name" value="ARM-type_fold"/>
</dbReference>
<protein>
    <submittedName>
        <fullName evidence="1">Uncharacterized protein</fullName>
    </submittedName>
</protein>
<dbReference type="InterPro" id="IPR011989">
    <property type="entry name" value="ARM-like"/>
</dbReference>
<dbReference type="GO" id="GO:0007288">
    <property type="term" value="P:sperm axoneme assembly"/>
    <property type="evidence" value="ECO:0007669"/>
    <property type="project" value="TreeGrafter"/>
</dbReference>
<organism evidence="1 2">
    <name type="scientific">Xiphophorus couchianus</name>
    <name type="common">Monterrey platyfish</name>
    <dbReference type="NCBI Taxonomy" id="32473"/>
    <lineage>
        <taxon>Eukaryota</taxon>
        <taxon>Metazoa</taxon>
        <taxon>Chordata</taxon>
        <taxon>Craniata</taxon>
        <taxon>Vertebrata</taxon>
        <taxon>Euteleostomi</taxon>
        <taxon>Actinopterygii</taxon>
        <taxon>Neopterygii</taxon>
        <taxon>Teleostei</taxon>
        <taxon>Neoteleostei</taxon>
        <taxon>Acanthomorphata</taxon>
        <taxon>Ovalentaria</taxon>
        <taxon>Atherinomorphae</taxon>
        <taxon>Cyprinodontiformes</taxon>
        <taxon>Poeciliidae</taxon>
        <taxon>Poeciliinae</taxon>
        <taxon>Xiphophorus</taxon>
    </lineage>
</organism>
<dbReference type="FunFam" id="1.25.10.10:FF:000129">
    <property type="entry name" value="sperm-associated antigen 6 isoform X1"/>
    <property type="match status" value="1"/>
</dbReference>
<evidence type="ECO:0000313" key="1">
    <source>
        <dbReference type="Ensembl" id="ENSXCOP00000008759.1"/>
    </source>
</evidence>
<dbReference type="GO" id="GO:0008017">
    <property type="term" value="F:microtubule binding"/>
    <property type="evidence" value="ECO:0007669"/>
    <property type="project" value="TreeGrafter"/>
</dbReference>
<dbReference type="Gene3D" id="1.25.10.10">
    <property type="entry name" value="Leucine-rich Repeat Variant"/>
    <property type="match status" value="1"/>
</dbReference>
<dbReference type="STRING" id="32473.ENSXCOP00000008759"/>
<evidence type="ECO:0000313" key="2">
    <source>
        <dbReference type="Proteomes" id="UP000261380"/>
    </source>
</evidence>
<dbReference type="GO" id="GO:0015630">
    <property type="term" value="C:microtubule cytoskeleton"/>
    <property type="evidence" value="ECO:0007669"/>
    <property type="project" value="TreeGrafter"/>
</dbReference>
<dbReference type="GO" id="GO:0046847">
    <property type="term" value="P:filopodium assembly"/>
    <property type="evidence" value="ECO:0007669"/>
    <property type="project" value="TreeGrafter"/>
</dbReference>
<dbReference type="AlphaFoldDB" id="A0A3B5LLL4"/>
<dbReference type="GO" id="GO:1990138">
    <property type="term" value="P:neuron projection extension"/>
    <property type="evidence" value="ECO:0007669"/>
    <property type="project" value="TreeGrafter"/>
</dbReference>
<proteinExistence type="predicted"/>
<dbReference type="GO" id="GO:0097228">
    <property type="term" value="C:sperm principal piece"/>
    <property type="evidence" value="ECO:0007669"/>
    <property type="project" value="TreeGrafter"/>
</dbReference>
<dbReference type="GeneTree" id="ENSGT00900000141099"/>
<dbReference type="PANTHER" id="PTHR23314">
    <property type="entry name" value="SPERM-ASSOCIATED ANTIGEN 6 ARMADILLO REPEAT-CONTAINING"/>
    <property type="match status" value="1"/>
</dbReference>
<dbReference type="GO" id="GO:0003351">
    <property type="term" value="P:epithelial cilium movement involved in extracellular fluid movement"/>
    <property type="evidence" value="ECO:0007669"/>
    <property type="project" value="TreeGrafter"/>
</dbReference>
<reference evidence="1" key="1">
    <citation type="submission" date="2025-08" db="UniProtKB">
        <authorList>
            <consortium name="Ensembl"/>
        </authorList>
    </citation>
    <scope>IDENTIFICATION</scope>
</reference>
<keyword evidence="2" id="KW-1185">Reference proteome</keyword>
<dbReference type="SUPFAM" id="SSF48371">
    <property type="entry name" value="ARM repeat"/>
    <property type="match status" value="1"/>
</dbReference>
<reference evidence="1" key="2">
    <citation type="submission" date="2025-09" db="UniProtKB">
        <authorList>
            <consortium name="Ensembl"/>
        </authorList>
    </citation>
    <scope>IDENTIFICATION</scope>
</reference>
<dbReference type="PANTHER" id="PTHR23314:SF0">
    <property type="entry name" value="SPERM-ASSOCIATED ANTIGEN 6"/>
    <property type="match status" value="1"/>
</dbReference>
<dbReference type="Ensembl" id="ENSXCOT00000008865.1">
    <property type="protein sequence ID" value="ENSXCOP00000008759.1"/>
    <property type="gene ID" value="ENSXCOG00000006681.1"/>
</dbReference>
<dbReference type="GO" id="GO:0005576">
    <property type="term" value="C:extracellular region"/>
    <property type="evidence" value="ECO:0007669"/>
    <property type="project" value="GOC"/>
</dbReference>
<dbReference type="Proteomes" id="UP000261380">
    <property type="component" value="Unplaced"/>
</dbReference>
<dbReference type="GO" id="GO:0001669">
    <property type="term" value="C:acrosomal vesicle"/>
    <property type="evidence" value="ECO:0007669"/>
    <property type="project" value="TreeGrafter"/>
</dbReference>